<keyword evidence="3" id="KW-1185">Reference proteome</keyword>
<evidence type="ECO:0000313" key="2">
    <source>
        <dbReference type="EMBL" id="KRO26061.1"/>
    </source>
</evidence>
<keyword evidence="1" id="KW-1133">Transmembrane helix</keyword>
<reference evidence="2 3" key="1">
    <citation type="journal article" date="2015" name="Genome Announc.">
        <title>Expanding the biotechnology potential of lactobacilli through comparative genomics of 213 strains and associated genera.</title>
        <authorList>
            <person name="Sun Z."/>
            <person name="Harris H.M."/>
            <person name="McCann A."/>
            <person name="Guo C."/>
            <person name="Argimon S."/>
            <person name="Zhang W."/>
            <person name="Yang X."/>
            <person name="Jeffery I.B."/>
            <person name="Cooney J.C."/>
            <person name="Kagawa T.F."/>
            <person name="Liu W."/>
            <person name="Song Y."/>
            <person name="Salvetti E."/>
            <person name="Wrobel A."/>
            <person name="Rasinkangas P."/>
            <person name="Parkhill J."/>
            <person name="Rea M.C."/>
            <person name="O'Sullivan O."/>
            <person name="Ritari J."/>
            <person name="Douillard F.P."/>
            <person name="Paul Ross R."/>
            <person name="Yang R."/>
            <person name="Briner A.E."/>
            <person name="Felis G.E."/>
            <person name="de Vos W.M."/>
            <person name="Barrangou R."/>
            <person name="Klaenhammer T.R."/>
            <person name="Caufield P.W."/>
            <person name="Cui Y."/>
            <person name="Zhang H."/>
            <person name="O'Toole P.W."/>
        </authorList>
    </citation>
    <scope>NUCLEOTIDE SEQUENCE [LARGE SCALE GENOMIC DNA]</scope>
    <source>
        <strain evidence="2 3">DSM 23026</strain>
    </source>
</reference>
<dbReference type="Proteomes" id="UP000051249">
    <property type="component" value="Unassembled WGS sequence"/>
</dbReference>
<evidence type="ECO:0000313" key="3">
    <source>
        <dbReference type="Proteomes" id="UP000051249"/>
    </source>
</evidence>
<organism evidence="2 3">
    <name type="scientific">Pediococcus argentinicus</name>
    <dbReference type="NCBI Taxonomy" id="480391"/>
    <lineage>
        <taxon>Bacteria</taxon>
        <taxon>Bacillati</taxon>
        <taxon>Bacillota</taxon>
        <taxon>Bacilli</taxon>
        <taxon>Lactobacillales</taxon>
        <taxon>Lactobacillaceae</taxon>
        <taxon>Pediococcus</taxon>
    </lineage>
</organism>
<proteinExistence type="predicted"/>
<comment type="caution">
    <text evidence="2">The sequence shown here is derived from an EMBL/GenBank/DDBJ whole genome shotgun (WGS) entry which is preliminary data.</text>
</comment>
<dbReference type="EMBL" id="JQCQ01000003">
    <property type="protein sequence ID" value="KRO26061.1"/>
    <property type="molecule type" value="Genomic_DNA"/>
</dbReference>
<protein>
    <submittedName>
        <fullName evidence="2">Uncharacterized protein</fullName>
    </submittedName>
</protein>
<sequence length="125" mass="14330">MGDEIMEIGPLSEWVGALASFSAVLVALFLPYYQENKRNRKQVQRLKKFLAISQDKIINAENTEDKERDLKELDGFIKVNSLIAVEENKIKILEYSEQLFDLLKSEDGIDKPAVNEIMKKISLVK</sequence>
<accession>A0A0R2NPW8</accession>
<dbReference type="PATRIC" id="fig|480391.4.peg.990"/>
<keyword evidence="1" id="KW-0472">Membrane</keyword>
<name>A0A0R2NPW8_9LACO</name>
<gene>
    <name evidence="2" type="ORF">IV88_GL000976</name>
</gene>
<evidence type="ECO:0000256" key="1">
    <source>
        <dbReference type="SAM" id="Phobius"/>
    </source>
</evidence>
<dbReference type="AlphaFoldDB" id="A0A0R2NPW8"/>
<feature type="transmembrane region" description="Helical" evidence="1">
    <location>
        <begin position="14"/>
        <end position="33"/>
    </location>
</feature>
<keyword evidence="1" id="KW-0812">Transmembrane</keyword>